<dbReference type="InterPro" id="IPR025507">
    <property type="entry name" value="DUF4394"/>
</dbReference>
<name>A0A239CBK5_9BACT</name>
<accession>A0A239CBK5</accession>
<gene>
    <name evidence="3" type="ORF">SAMN06295967_104188</name>
</gene>
<evidence type="ECO:0000256" key="1">
    <source>
        <dbReference type="SAM" id="SignalP"/>
    </source>
</evidence>
<reference evidence="4" key="1">
    <citation type="submission" date="2017-06" db="EMBL/GenBank/DDBJ databases">
        <authorList>
            <person name="Varghese N."/>
            <person name="Submissions S."/>
        </authorList>
    </citation>
    <scope>NUCLEOTIDE SEQUENCE [LARGE SCALE GENOMIC DNA]</scope>
    <source>
        <strain evidence="4">5C</strain>
    </source>
</reference>
<dbReference type="Proteomes" id="UP000198480">
    <property type="component" value="Unassembled WGS sequence"/>
</dbReference>
<feature type="domain" description="DUF4394" evidence="2">
    <location>
        <begin position="54"/>
        <end position="270"/>
    </location>
</feature>
<evidence type="ECO:0000313" key="3">
    <source>
        <dbReference type="EMBL" id="SNS17480.1"/>
    </source>
</evidence>
<proteinExistence type="predicted"/>
<dbReference type="Pfam" id="PF14339">
    <property type="entry name" value="DUF4394"/>
    <property type="match status" value="2"/>
</dbReference>
<keyword evidence="4" id="KW-1185">Reference proteome</keyword>
<feature type="domain" description="DUF4394" evidence="2">
    <location>
        <begin position="288"/>
        <end position="500"/>
    </location>
</feature>
<dbReference type="RefSeq" id="WP_089238956.1">
    <property type="nucleotide sequence ID" value="NZ_FZOK01000004.1"/>
</dbReference>
<evidence type="ECO:0000313" key="4">
    <source>
        <dbReference type="Proteomes" id="UP000198480"/>
    </source>
</evidence>
<sequence>MNKNSFTYGLRTLMILTAALFVFSCNDEEQLPGVDLPGLAPEVSFTALIEGNRIAQFEARELNAGMDIKEITGLVSGDNLISIDYRPATGQLYALGTSSRLYIINENTGEATALGEASFSPAISGANASIDFNPTVDRIRLVTESGQNLRLHPELGTVVATDGNISGGMNPRIGAVAYTNSRAGASSTELFDIDFEANKLFVQDPPNDGGLREIGDLGVDFRGMGNFDITPDNSIALAVTRSENESRLFTINLSNGRAQWVGTFNLPVIGISFKTEAVAYAASEDNMLYRFNPMNPEMNGVAFQGLLATETVVGLDFRPANGQLYAITNLSRIMTVNTANGQLTVVGSPLNPLLLGGSFGFDFNPTVDRIRLVSNLGQNLRLHPDLGTVVAVDGELNPGTPFINGAAYTNNTATATSTVLFVIDSETNMLYRQDPPNDGGLVSIGSLGVDFTSDNGFDIGGKSNMAFALLEVAGMTGVYSINLESGAATKVADFNINATAMAVGLGF</sequence>
<feature type="signal peptide" evidence="1">
    <location>
        <begin position="1"/>
        <end position="24"/>
    </location>
</feature>
<feature type="chain" id="PRO_5012308641" description="DUF4394 domain-containing protein" evidence="1">
    <location>
        <begin position="25"/>
        <end position="507"/>
    </location>
</feature>
<keyword evidence="1" id="KW-0732">Signal</keyword>
<dbReference type="OrthoDB" id="531718at2"/>
<protein>
    <recommendedName>
        <fullName evidence="2">DUF4394 domain-containing protein</fullName>
    </recommendedName>
</protein>
<dbReference type="AlphaFoldDB" id="A0A239CBK5"/>
<organism evidence="3 4">
    <name type="scientific">Belliella buryatensis</name>
    <dbReference type="NCBI Taxonomy" id="1500549"/>
    <lineage>
        <taxon>Bacteria</taxon>
        <taxon>Pseudomonadati</taxon>
        <taxon>Bacteroidota</taxon>
        <taxon>Cytophagia</taxon>
        <taxon>Cytophagales</taxon>
        <taxon>Cyclobacteriaceae</taxon>
        <taxon>Belliella</taxon>
    </lineage>
</organism>
<evidence type="ECO:0000259" key="2">
    <source>
        <dbReference type="Pfam" id="PF14339"/>
    </source>
</evidence>
<dbReference type="EMBL" id="FZOK01000004">
    <property type="protein sequence ID" value="SNS17480.1"/>
    <property type="molecule type" value="Genomic_DNA"/>
</dbReference>
<dbReference type="SUPFAM" id="SSF63825">
    <property type="entry name" value="YWTD domain"/>
    <property type="match status" value="1"/>
</dbReference>
<dbReference type="PROSITE" id="PS51257">
    <property type="entry name" value="PROKAR_LIPOPROTEIN"/>
    <property type="match status" value="1"/>
</dbReference>